<gene>
    <name evidence="2" type="ORF">COCNU_08G003560</name>
</gene>
<dbReference type="Proteomes" id="UP000797356">
    <property type="component" value="Chromosome 8"/>
</dbReference>
<keyword evidence="3" id="KW-1185">Reference proteome</keyword>
<evidence type="ECO:0000313" key="3">
    <source>
        <dbReference type="Proteomes" id="UP000797356"/>
    </source>
</evidence>
<dbReference type="PANTHER" id="PTHR32382">
    <property type="entry name" value="FASCICLIN-LIKE ARABINOGALACTAN PROTEIN"/>
    <property type="match status" value="1"/>
</dbReference>
<sequence length="199" mass="21395">MKDHIILDYYDIRKISRIPCKSFLLTILFQTIGVATNKMGFLNLTHNIDKLVVFGSTIRGASHTSTLIKKVVIMPYNISILQISKPIISSGIDGAPSIIIVSAPLEKADSLVEAPEAEDTPIESSEDNIVDAPATAPGESANTSTDSPKADVLASYASEEPPTSHKKVIDAPTSTSSRSRLSIGAILRLFMDIGFLRAL</sequence>
<dbReference type="InterPro" id="IPR033254">
    <property type="entry name" value="Plant_FLA"/>
</dbReference>
<dbReference type="AlphaFoldDB" id="A0A8K0IHP9"/>
<protein>
    <submittedName>
        <fullName evidence="2">Putative Fasciclin-like arabinogalactan protein 3</fullName>
    </submittedName>
</protein>
<evidence type="ECO:0000313" key="2">
    <source>
        <dbReference type="EMBL" id="KAG1358910.1"/>
    </source>
</evidence>
<accession>A0A8K0IHP9</accession>
<feature type="region of interest" description="Disordered" evidence="1">
    <location>
        <begin position="113"/>
        <end position="150"/>
    </location>
</feature>
<dbReference type="PANTHER" id="PTHR32382:SF6">
    <property type="entry name" value="FASCICLIN-LIKE ARABINOGALACTAN PROTEIN 14"/>
    <property type="match status" value="1"/>
</dbReference>
<name>A0A8K0IHP9_COCNU</name>
<evidence type="ECO:0000256" key="1">
    <source>
        <dbReference type="SAM" id="MobiDB-lite"/>
    </source>
</evidence>
<proteinExistence type="predicted"/>
<dbReference type="EMBL" id="CM017879">
    <property type="protein sequence ID" value="KAG1358910.1"/>
    <property type="molecule type" value="Genomic_DNA"/>
</dbReference>
<feature type="compositionally biased region" description="Acidic residues" evidence="1">
    <location>
        <begin position="115"/>
        <end position="129"/>
    </location>
</feature>
<organism evidence="2 3">
    <name type="scientific">Cocos nucifera</name>
    <name type="common">Coconut palm</name>
    <dbReference type="NCBI Taxonomy" id="13894"/>
    <lineage>
        <taxon>Eukaryota</taxon>
        <taxon>Viridiplantae</taxon>
        <taxon>Streptophyta</taxon>
        <taxon>Embryophyta</taxon>
        <taxon>Tracheophyta</taxon>
        <taxon>Spermatophyta</taxon>
        <taxon>Magnoliopsida</taxon>
        <taxon>Liliopsida</taxon>
        <taxon>Arecaceae</taxon>
        <taxon>Arecoideae</taxon>
        <taxon>Cocoseae</taxon>
        <taxon>Attaleinae</taxon>
        <taxon>Cocos</taxon>
    </lineage>
</organism>
<comment type="caution">
    <text evidence="2">The sequence shown here is derived from an EMBL/GenBank/DDBJ whole genome shotgun (WGS) entry which is preliminary data.</text>
</comment>
<dbReference type="GO" id="GO:0005886">
    <property type="term" value="C:plasma membrane"/>
    <property type="evidence" value="ECO:0007669"/>
    <property type="project" value="TreeGrafter"/>
</dbReference>
<reference evidence="2" key="1">
    <citation type="journal article" date="2017" name="Gigascience">
        <title>The genome draft of coconut (Cocos nucifera).</title>
        <authorList>
            <person name="Xiao Y."/>
            <person name="Xu P."/>
            <person name="Fan H."/>
            <person name="Baudouin L."/>
            <person name="Xia W."/>
            <person name="Bocs S."/>
            <person name="Xu J."/>
            <person name="Li Q."/>
            <person name="Guo A."/>
            <person name="Zhou L."/>
            <person name="Li J."/>
            <person name="Wu Y."/>
            <person name="Ma Z."/>
            <person name="Armero A."/>
            <person name="Issali A.E."/>
            <person name="Liu N."/>
            <person name="Peng M."/>
            <person name="Yang Y."/>
        </authorList>
    </citation>
    <scope>NUCLEOTIDE SEQUENCE</scope>
    <source>
        <tissue evidence="2">Spear leaf of Hainan Tall coconut</tissue>
    </source>
</reference>
<dbReference type="OrthoDB" id="694090at2759"/>
<reference evidence="2" key="2">
    <citation type="submission" date="2019-07" db="EMBL/GenBank/DDBJ databases">
        <authorList>
            <person name="Yang Y."/>
            <person name="Bocs S."/>
            <person name="Baudouin L."/>
        </authorList>
    </citation>
    <scope>NUCLEOTIDE SEQUENCE</scope>
    <source>
        <tissue evidence="2">Spear leaf of Hainan Tall coconut</tissue>
    </source>
</reference>